<keyword evidence="2" id="KW-0808">Transferase</keyword>
<feature type="domain" description="N-acetyltransferase" evidence="1">
    <location>
        <begin position="1"/>
        <end position="133"/>
    </location>
</feature>
<dbReference type="RefSeq" id="WP_119761689.1">
    <property type="nucleotide sequence ID" value="NZ_QYUJ01000014.1"/>
</dbReference>
<dbReference type="Pfam" id="PF00583">
    <property type="entry name" value="Acetyltransf_1"/>
    <property type="match status" value="1"/>
</dbReference>
<dbReference type="PROSITE" id="PS51186">
    <property type="entry name" value="GNAT"/>
    <property type="match status" value="1"/>
</dbReference>
<accession>A0A418V4H5</accession>
<dbReference type="AlphaFoldDB" id="A0A418V4H5"/>
<evidence type="ECO:0000259" key="1">
    <source>
        <dbReference type="PROSITE" id="PS51186"/>
    </source>
</evidence>
<gene>
    <name evidence="2" type="ORF">D3875_04835</name>
</gene>
<name>A0A418V4H5_9DEIO</name>
<sequence>MLLMHPTISPDLQALLARAMFPDPQRTAHTFQQYHQRTDWQVFAWQIRGKIVCAAGLQVEGHSAEILHIGTDPLCSGQGYGRALLQAVIRELNLMQVRADTDDSSIGFYRKLGFTDTEIPNPWNTRRYRCTLKVSPGGVSSCTGTPLWLGLTLPAPRRRRG</sequence>
<dbReference type="GO" id="GO:0016747">
    <property type="term" value="F:acyltransferase activity, transferring groups other than amino-acyl groups"/>
    <property type="evidence" value="ECO:0007669"/>
    <property type="project" value="InterPro"/>
</dbReference>
<dbReference type="CDD" id="cd04301">
    <property type="entry name" value="NAT_SF"/>
    <property type="match status" value="1"/>
</dbReference>
<reference evidence="2 3" key="1">
    <citation type="submission" date="2018-09" db="EMBL/GenBank/DDBJ databases">
        <authorList>
            <person name="Zhu H."/>
        </authorList>
    </citation>
    <scope>NUCLEOTIDE SEQUENCE [LARGE SCALE GENOMIC DNA]</scope>
    <source>
        <strain evidence="2 3">K2S05-167</strain>
    </source>
</reference>
<protein>
    <submittedName>
        <fullName evidence="2">GNAT family N-acetyltransferase</fullName>
    </submittedName>
</protein>
<dbReference type="InterPro" id="IPR016181">
    <property type="entry name" value="Acyl_CoA_acyltransferase"/>
</dbReference>
<proteinExistence type="predicted"/>
<keyword evidence="3" id="KW-1185">Reference proteome</keyword>
<dbReference type="InterPro" id="IPR000182">
    <property type="entry name" value="GNAT_dom"/>
</dbReference>
<dbReference type="EMBL" id="QYUJ01000014">
    <property type="protein sequence ID" value="RJF71009.1"/>
    <property type="molecule type" value="Genomic_DNA"/>
</dbReference>
<evidence type="ECO:0000313" key="2">
    <source>
        <dbReference type="EMBL" id="RJF71009.1"/>
    </source>
</evidence>
<dbReference type="Gene3D" id="3.40.630.30">
    <property type="match status" value="1"/>
</dbReference>
<dbReference type="SUPFAM" id="SSF55729">
    <property type="entry name" value="Acyl-CoA N-acyltransferases (Nat)"/>
    <property type="match status" value="1"/>
</dbReference>
<dbReference type="OrthoDB" id="45853at2"/>
<evidence type="ECO:0000313" key="3">
    <source>
        <dbReference type="Proteomes" id="UP000286287"/>
    </source>
</evidence>
<comment type="caution">
    <text evidence="2">The sequence shown here is derived from an EMBL/GenBank/DDBJ whole genome shotgun (WGS) entry which is preliminary data.</text>
</comment>
<organism evidence="2 3">
    <name type="scientific">Deinococcus cavernae</name>
    <dbReference type="NCBI Taxonomy" id="2320857"/>
    <lineage>
        <taxon>Bacteria</taxon>
        <taxon>Thermotogati</taxon>
        <taxon>Deinococcota</taxon>
        <taxon>Deinococci</taxon>
        <taxon>Deinococcales</taxon>
        <taxon>Deinococcaceae</taxon>
        <taxon>Deinococcus</taxon>
    </lineage>
</organism>
<dbReference type="Proteomes" id="UP000286287">
    <property type="component" value="Unassembled WGS sequence"/>
</dbReference>